<reference evidence="2 3" key="1">
    <citation type="journal article" date="2021" name="Genome Biol.">
        <title>AFLAP: assembly-free linkage analysis pipeline using k-mers from genome sequencing data.</title>
        <authorList>
            <person name="Fletcher K."/>
            <person name="Zhang L."/>
            <person name="Gil J."/>
            <person name="Han R."/>
            <person name="Cavanaugh K."/>
            <person name="Michelmore R."/>
        </authorList>
    </citation>
    <scope>NUCLEOTIDE SEQUENCE [LARGE SCALE GENOMIC DNA]</scope>
    <source>
        <strain evidence="2 3">SF5</strain>
    </source>
</reference>
<sequence>MSASNSSRDVAVLVGGVPAASPAAADCDAKATAWTGCTVESEASTSVLSVVTKPGSDSNLPDPADPKGANPILAKAGRPDDGAA</sequence>
<feature type="region of interest" description="Disordered" evidence="1">
    <location>
        <begin position="44"/>
        <end position="84"/>
    </location>
</feature>
<evidence type="ECO:0000313" key="3">
    <source>
        <dbReference type="Proteomes" id="UP000294530"/>
    </source>
</evidence>
<dbReference type="KEGG" id="blac:94351203"/>
<accession>A0A976FKV5</accession>
<evidence type="ECO:0000313" key="2">
    <source>
        <dbReference type="EMBL" id="TDH68658.1"/>
    </source>
</evidence>
<comment type="caution">
    <text evidence="2">The sequence shown here is derived from an EMBL/GenBank/DDBJ whole genome shotgun (WGS) entry which is preliminary data.</text>
</comment>
<keyword evidence="3" id="KW-1185">Reference proteome</keyword>
<feature type="compositionally biased region" description="Polar residues" evidence="1">
    <location>
        <begin position="44"/>
        <end position="59"/>
    </location>
</feature>
<dbReference type="Proteomes" id="UP000294530">
    <property type="component" value="Unassembled WGS sequence"/>
</dbReference>
<proteinExistence type="predicted"/>
<dbReference type="GeneID" id="94351203"/>
<evidence type="ECO:0000256" key="1">
    <source>
        <dbReference type="SAM" id="MobiDB-lite"/>
    </source>
</evidence>
<dbReference type="EMBL" id="SHOA02000016">
    <property type="protein sequence ID" value="TDH68658.1"/>
    <property type="molecule type" value="Genomic_DNA"/>
</dbReference>
<organism evidence="2 3">
    <name type="scientific">Bremia lactucae</name>
    <name type="common">Lettuce downy mildew</name>
    <dbReference type="NCBI Taxonomy" id="4779"/>
    <lineage>
        <taxon>Eukaryota</taxon>
        <taxon>Sar</taxon>
        <taxon>Stramenopiles</taxon>
        <taxon>Oomycota</taxon>
        <taxon>Peronosporomycetes</taxon>
        <taxon>Peronosporales</taxon>
        <taxon>Peronosporaceae</taxon>
        <taxon>Bremia</taxon>
    </lineage>
</organism>
<dbReference type="RefSeq" id="XP_067818157.1">
    <property type="nucleotide sequence ID" value="XM_067965532.1"/>
</dbReference>
<name>A0A976FKV5_BRELC</name>
<dbReference type="AlphaFoldDB" id="A0A976FKV5"/>
<protein>
    <submittedName>
        <fullName evidence="2">Uncharacterized protein</fullName>
    </submittedName>
</protein>
<gene>
    <name evidence="2" type="ORF">CCR75_007472</name>
</gene>